<dbReference type="EMBL" id="JBBPCC010000002">
    <property type="protein sequence ID" value="MEK8127433.1"/>
    <property type="molecule type" value="Genomic_DNA"/>
</dbReference>
<evidence type="ECO:0000256" key="1">
    <source>
        <dbReference type="SAM" id="MobiDB-lite"/>
    </source>
</evidence>
<name>A0ABU9DF00_9BACL</name>
<dbReference type="RefSeq" id="WP_341414474.1">
    <property type="nucleotide sequence ID" value="NZ_JBBPCC010000002.1"/>
</dbReference>
<proteinExistence type="predicted"/>
<evidence type="ECO:0000313" key="3">
    <source>
        <dbReference type="Proteomes" id="UP001469365"/>
    </source>
</evidence>
<evidence type="ECO:0008006" key="4">
    <source>
        <dbReference type="Google" id="ProtNLM"/>
    </source>
</evidence>
<organism evidence="2 3">
    <name type="scientific">Paenibacillus filicis</name>
    <dbReference type="NCBI Taxonomy" id="669464"/>
    <lineage>
        <taxon>Bacteria</taxon>
        <taxon>Bacillati</taxon>
        <taxon>Bacillota</taxon>
        <taxon>Bacilli</taxon>
        <taxon>Bacillales</taxon>
        <taxon>Paenibacillaceae</taxon>
        <taxon>Paenibacillus</taxon>
    </lineage>
</organism>
<accession>A0ABU9DF00</accession>
<sequence>MKVGTFLLGGIVGAAAAVYVTRKAKPLLFSAFSSSDAASGVWAKNGHAAKSGKPGDSSRSFQSGSASWDGQKSSSGLGNEAGGLGKVEEIIKQDPKLKEAVDEILAGSSVKEQQEQPDATAH</sequence>
<evidence type="ECO:0000313" key="2">
    <source>
        <dbReference type="EMBL" id="MEK8127433.1"/>
    </source>
</evidence>
<feature type="compositionally biased region" description="Polar residues" evidence="1">
    <location>
        <begin position="57"/>
        <end position="77"/>
    </location>
</feature>
<feature type="region of interest" description="Disordered" evidence="1">
    <location>
        <begin position="103"/>
        <end position="122"/>
    </location>
</feature>
<dbReference type="Proteomes" id="UP001469365">
    <property type="component" value="Unassembled WGS sequence"/>
</dbReference>
<reference evidence="2 3" key="1">
    <citation type="submission" date="2024-04" db="EMBL/GenBank/DDBJ databases">
        <title>draft genome sequnece of Paenibacillus filicis.</title>
        <authorList>
            <person name="Kim D.-U."/>
        </authorList>
    </citation>
    <scope>NUCLEOTIDE SEQUENCE [LARGE SCALE GENOMIC DNA]</scope>
    <source>
        <strain evidence="2 3">KACC14197</strain>
    </source>
</reference>
<feature type="region of interest" description="Disordered" evidence="1">
    <location>
        <begin position="44"/>
        <end position="84"/>
    </location>
</feature>
<keyword evidence="3" id="KW-1185">Reference proteome</keyword>
<protein>
    <recommendedName>
        <fullName evidence="4">Gas vesicle protein</fullName>
    </recommendedName>
</protein>
<comment type="caution">
    <text evidence="2">The sequence shown here is derived from an EMBL/GenBank/DDBJ whole genome shotgun (WGS) entry which is preliminary data.</text>
</comment>
<gene>
    <name evidence="2" type="ORF">WMW72_05845</name>
</gene>